<sequence length="109" mass="12304">MTSPVLTLTKALVDRILEKYPNVDLIVDKRSEAGQDGNNNVYTTKVYKPKEGSNYPFSRLVSTDMYVSRTEVQSAMVRAYGHSNNALPHLAYDIFQNAPDCDTCTRRLN</sequence>
<reference evidence="1 2" key="1">
    <citation type="submission" date="2024-03" db="EMBL/GenBank/DDBJ databases">
        <title>The Acrasis kona genome and developmental transcriptomes reveal deep origins of eukaryotic multicellular pathways.</title>
        <authorList>
            <person name="Sheikh S."/>
            <person name="Fu C.-J."/>
            <person name="Brown M.W."/>
            <person name="Baldauf S.L."/>
        </authorList>
    </citation>
    <scope>NUCLEOTIDE SEQUENCE [LARGE SCALE GENOMIC DNA]</scope>
    <source>
        <strain evidence="1 2">ATCC MYA-3509</strain>
    </source>
</reference>
<protein>
    <submittedName>
        <fullName evidence="1">Major capsid protein L1</fullName>
    </submittedName>
</protein>
<comment type="caution">
    <text evidence="1">The sequence shown here is derived from an EMBL/GenBank/DDBJ whole genome shotgun (WGS) entry which is preliminary data.</text>
</comment>
<dbReference type="EMBL" id="JAOPGA020000781">
    <property type="protein sequence ID" value="KAL0481658.1"/>
    <property type="molecule type" value="Genomic_DNA"/>
</dbReference>
<dbReference type="AlphaFoldDB" id="A0AAW2YXW3"/>
<evidence type="ECO:0000313" key="2">
    <source>
        <dbReference type="Proteomes" id="UP001431209"/>
    </source>
</evidence>
<keyword evidence="2" id="KW-1185">Reference proteome</keyword>
<accession>A0AAW2YXW3</accession>
<evidence type="ECO:0000313" key="1">
    <source>
        <dbReference type="EMBL" id="KAL0481658.1"/>
    </source>
</evidence>
<organism evidence="1 2">
    <name type="scientific">Acrasis kona</name>
    <dbReference type="NCBI Taxonomy" id="1008807"/>
    <lineage>
        <taxon>Eukaryota</taxon>
        <taxon>Discoba</taxon>
        <taxon>Heterolobosea</taxon>
        <taxon>Tetramitia</taxon>
        <taxon>Eutetramitia</taxon>
        <taxon>Acrasidae</taxon>
        <taxon>Acrasis</taxon>
    </lineage>
</organism>
<dbReference type="Proteomes" id="UP001431209">
    <property type="component" value="Unassembled WGS sequence"/>
</dbReference>
<proteinExistence type="predicted"/>
<name>A0AAW2YXW3_9EUKA</name>
<gene>
    <name evidence="1" type="ORF">AKO1_010332</name>
</gene>